<dbReference type="PANTHER" id="PTHR47017">
    <property type="entry name" value="ACYL-COA"/>
    <property type="match status" value="1"/>
</dbReference>
<dbReference type="Proteomes" id="UP001589833">
    <property type="component" value="Unassembled WGS sequence"/>
</dbReference>
<dbReference type="InterPro" id="IPR007434">
    <property type="entry name" value="FemAB-like"/>
</dbReference>
<dbReference type="Gene3D" id="3.40.630.30">
    <property type="match status" value="1"/>
</dbReference>
<accession>A0ABV6NMD7</accession>
<evidence type="ECO:0000313" key="2">
    <source>
        <dbReference type="Proteomes" id="UP001589833"/>
    </source>
</evidence>
<comment type="caution">
    <text evidence="1">The sequence shown here is derived from an EMBL/GenBank/DDBJ whole genome shotgun (WGS) entry which is preliminary data.</text>
</comment>
<gene>
    <name evidence="1" type="ORF">ACFFH4_21050</name>
</gene>
<keyword evidence="2" id="KW-1185">Reference proteome</keyword>
<dbReference type="Pfam" id="PF04339">
    <property type="entry name" value="FemAB_like"/>
    <property type="match status" value="1"/>
</dbReference>
<dbReference type="EMBL" id="JBHLTR010000058">
    <property type="protein sequence ID" value="MFC0561412.1"/>
    <property type="molecule type" value="Genomic_DNA"/>
</dbReference>
<name>A0ABV6NMD7_9BACI</name>
<evidence type="ECO:0000313" key="1">
    <source>
        <dbReference type="EMBL" id="MFC0561412.1"/>
    </source>
</evidence>
<dbReference type="InterPro" id="IPR016181">
    <property type="entry name" value="Acyl_CoA_acyltransferase"/>
</dbReference>
<proteinExistence type="predicted"/>
<dbReference type="SUPFAM" id="SSF55729">
    <property type="entry name" value="Acyl-CoA N-acyltransferases (Nat)"/>
    <property type="match status" value="1"/>
</dbReference>
<protein>
    <submittedName>
        <fullName evidence="1">Peptidogalycan biosysnthesis protein</fullName>
    </submittedName>
</protein>
<dbReference type="PANTHER" id="PTHR47017:SF1">
    <property type="entry name" value="ACYL-COA"/>
    <property type="match status" value="1"/>
</dbReference>
<reference evidence="1 2" key="1">
    <citation type="submission" date="2024-09" db="EMBL/GenBank/DDBJ databases">
        <authorList>
            <person name="Sun Q."/>
            <person name="Mori K."/>
        </authorList>
    </citation>
    <scope>NUCLEOTIDE SEQUENCE [LARGE SCALE GENOMIC DNA]</scope>
    <source>
        <strain evidence="1 2">NCAIM B.02301</strain>
    </source>
</reference>
<dbReference type="RefSeq" id="WP_273847859.1">
    <property type="nucleotide sequence ID" value="NZ_JAQQWT010000038.1"/>
</dbReference>
<sequence length="361" mass="42252">MMKISVYKSYEQIDEELRLKLENKFLRTSEYSKEWFLFLENNLLGYEPLYFIGGEEDDVDFFSTGFIARKLNVANYLSNKPKAMFDWLDKYLINPLKFNVVFIKNPLSNFEGIHSSKQDKLSEFIRECKNYIYHVLKFDSIFIGNVGDAQLNAGITEAEFIKIPYYPNTLLSTDFTTFDEYLLSVKKKKRWDIKNKIKTMHQYGASIEVVNSINHQESERIYELYNNTAERGDASPYPIIYSKSSFGQWDGMGESYKWILVKFQSKIIAFAMVVKEGNSLLFKHVGMDYEHSTQCFAYFNLYYEAIRLAIEENFQSMYCGPTTYETKKSLGCQLVELNAYLSVKNFFLEKAMGKVLTKAFK</sequence>
<organism evidence="1 2">
    <name type="scientific">Halalkalibacter alkalisediminis</name>
    <dbReference type="NCBI Taxonomy" id="935616"/>
    <lineage>
        <taxon>Bacteria</taxon>
        <taxon>Bacillati</taxon>
        <taxon>Bacillota</taxon>
        <taxon>Bacilli</taxon>
        <taxon>Bacillales</taxon>
        <taxon>Bacillaceae</taxon>
        <taxon>Halalkalibacter</taxon>
    </lineage>
</organism>